<dbReference type="Proteomes" id="UP001358586">
    <property type="component" value="Chromosome 2"/>
</dbReference>
<dbReference type="PANTHER" id="PTHR33710">
    <property type="entry name" value="BNAC02G09200D PROTEIN"/>
    <property type="match status" value="1"/>
</dbReference>
<accession>A0ABR0QSC5</accession>
<comment type="caution">
    <text evidence="1">The sequence shown here is derived from an EMBL/GenBank/DDBJ whole genome shotgun (WGS) entry which is preliminary data.</text>
</comment>
<reference evidence="1 2" key="1">
    <citation type="submission" date="2023-03" db="EMBL/GenBank/DDBJ databases">
        <title>WGS of Gossypium arboreum.</title>
        <authorList>
            <person name="Yu D."/>
        </authorList>
    </citation>
    <scope>NUCLEOTIDE SEQUENCE [LARGE SCALE GENOMIC DNA]</scope>
    <source>
        <tissue evidence="1">Leaf</tissue>
    </source>
</reference>
<dbReference type="EMBL" id="JARKNE010000002">
    <property type="protein sequence ID" value="KAK5842069.1"/>
    <property type="molecule type" value="Genomic_DNA"/>
</dbReference>
<proteinExistence type="predicted"/>
<keyword evidence="2" id="KW-1185">Reference proteome</keyword>
<protein>
    <recommendedName>
        <fullName evidence="3">Reverse transcriptase</fullName>
    </recommendedName>
</protein>
<name>A0ABR0QSC5_GOSAR</name>
<organism evidence="1 2">
    <name type="scientific">Gossypium arboreum</name>
    <name type="common">Tree cotton</name>
    <name type="synonym">Gossypium nanking</name>
    <dbReference type="NCBI Taxonomy" id="29729"/>
    <lineage>
        <taxon>Eukaryota</taxon>
        <taxon>Viridiplantae</taxon>
        <taxon>Streptophyta</taxon>
        <taxon>Embryophyta</taxon>
        <taxon>Tracheophyta</taxon>
        <taxon>Spermatophyta</taxon>
        <taxon>Magnoliopsida</taxon>
        <taxon>eudicotyledons</taxon>
        <taxon>Gunneridae</taxon>
        <taxon>Pentapetalae</taxon>
        <taxon>rosids</taxon>
        <taxon>malvids</taxon>
        <taxon>Malvales</taxon>
        <taxon>Malvaceae</taxon>
        <taxon>Malvoideae</taxon>
        <taxon>Gossypium</taxon>
    </lineage>
</organism>
<evidence type="ECO:0000313" key="2">
    <source>
        <dbReference type="Proteomes" id="UP001358586"/>
    </source>
</evidence>
<sequence length="124" mass="14706">MHLVRIKSDHRPLLLDLCPDDSQAKGRPFRFLAGWTQHQDFSTMISNLWEHNGDMSSTLEKFTLGLKEWNKNIYGHIGTRKREIMQKLKKIQHTLEKTNSVVLFQKEIELRKELEKVLNHEEIL</sequence>
<evidence type="ECO:0000313" key="1">
    <source>
        <dbReference type="EMBL" id="KAK5842069.1"/>
    </source>
</evidence>
<gene>
    <name evidence="1" type="ORF">PVK06_004397</name>
</gene>
<evidence type="ECO:0008006" key="3">
    <source>
        <dbReference type="Google" id="ProtNLM"/>
    </source>
</evidence>
<dbReference type="PANTHER" id="PTHR33710:SF77">
    <property type="entry name" value="DNASE I-LIKE SUPERFAMILY PROTEIN"/>
    <property type="match status" value="1"/>
</dbReference>